<evidence type="ECO:0000313" key="7">
    <source>
        <dbReference type="EMBL" id="TQB76558.1"/>
    </source>
</evidence>
<evidence type="ECO:0000313" key="8">
    <source>
        <dbReference type="Proteomes" id="UP000319663"/>
    </source>
</evidence>
<dbReference type="PANTHER" id="PTHR23501">
    <property type="entry name" value="MAJOR FACILITATOR SUPERFAMILY"/>
    <property type="match status" value="1"/>
</dbReference>
<evidence type="ECO:0000256" key="6">
    <source>
        <dbReference type="SAM" id="Phobius"/>
    </source>
</evidence>
<feature type="transmembrane region" description="Helical" evidence="6">
    <location>
        <begin position="59"/>
        <end position="82"/>
    </location>
</feature>
<gene>
    <name evidence="7" type="ORF">MPDQ_007479</name>
</gene>
<evidence type="ECO:0000256" key="4">
    <source>
        <dbReference type="ARBA" id="ARBA00023136"/>
    </source>
</evidence>
<protein>
    <recommendedName>
        <fullName evidence="9">Major facilitator superfamily (MFS) profile domain-containing protein</fullName>
    </recommendedName>
</protein>
<dbReference type="GO" id="GO:0005886">
    <property type="term" value="C:plasma membrane"/>
    <property type="evidence" value="ECO:0007669"/>
    <property type="project" value="TreeGrafter"/>
</dbReference>
<dbReference type="EMBL" id="VIFY01000008">
    <property type="protein sequence ID" value="TQB76558.1"/>
    <property type="molecule type" value="Genomic_DNA"/>
</dbReference>
<sequence length="229" mass="24743">MVDDPTALQVRADDKEAGHAPVDEISADKEEPKPDENAQAGVQKIEAVTRTWGRTSVDITLVLIWLLTLVNNMKTSIVYSLAPYATSSFLGHSLLTVIGIVASAMTAAVYIPMAKALDLWGRAEGFMLMVLLCITGLILLAAPKNIATYSAGQVFYSVGFGSLSYSWDVLAADAGFCIAYLFDAGSQHAQSEEAGDSLDTMLTMAFRITVIGFILFAGGWVVFFRWTQK</sequence>
<evidence type="ECO:0008006" key="9">
    <source>
        <dbReference type="Google" id="ProtNLM"/>
    </source>
</evidence>
<dbReference type="SUPFAM" id="SSF103473">
    <property type="entry name" value="MFS general substrate transporter"/>
    <property type="match status" value="1"/>
</dbReference>
<feature type="compositionally biased region" description="Basic and acidic residues" evidence="5">
    <location>
        <begin position="11"/>
        <end position="36"/>
    </location>
</feature>
<feature type="transmembrane region" description="Helical" evidence="6">
    <location>
        <begin position="125"/>
        <end position="142"/>
    </location>
</feature>
<reference evidence="7 8" key="1">
    <citation type="submission" date="2019-06" db="EMBL/GenBank/DDBJ databases">
        <title>Wine fermentation using esterase from Monascus purpureus.</title>
        <authorList>
            <person name="Geng C."/>
            <person name="Zhang Y."/>
        </authorList>
    </citation>
    <scope>NUCLEOTIDE SEQUENCE [LARGE SCALE GENOMIC DNA]</scope>
    <source>
        <strain evidence="7">HQ1</strain>
    </source>
</reference>
<dbReference type="PANTHER" id="PTHR23501:SF50">
    <property type="entry name" value="MFS SIDEROCHROME IRON TRANSPORTER MIRB (AFU_ORTHOLOGUE AFUA_3G03640)-RELATED"/>
    <property type="match status" value="1"/>
</dbReference>
<evidence type="ECO:0000256" key="1">
    <source>
        <dbReference type="ARBA" id="ARBA00004141"/>
    </source>
</evidence>
<dbReference type="AlphaFoldDB" id="A0A507R453"/>
<evidence type="ECO:0000256" key="3">
    <source>
        <dbReference type="ARBA" id="ARBA00022989"/>
    </source>
</evidence>
<name>A0A507R453_MONPU</name>
<feature type="transmembrane region" description="Helical" evidence="6">
    <location>
        <begin position="154"/>
        <end position="182"/>
    </location>
</feature>
<dbReference type="GO" id="GO:0022857">
    <property type="term" value="F:transmembrane transporter activity"/>
    <property type="evidence" value="ECO:0007669"/>
    <property type="project" value="TreeGrafter"/>
</dbReference>
<dbReference type="InterPro" id="IPR036259">
    <property type="entry name" value="MFS_trans_sf"/>
</dbReference>
<comment type="caution">
    <text evidence="7">The sequence shown here is derived from an EMBL/GenBank/DDBJ whole genome shotgun (WGS) entry which is preliminary data.</text>
</comment>
<feature type="transmembrane region" description="Helical" evidence="6">
    <location>
        <begin position="202"/>
        <end position="224"/>
    </location>
</feature>
<accession>A0A507R453</accession>
<comment type="subcellular location">
    <subcellularLocation>
        <location evidence="1">Membrane</location>
        <topology evidence="1">Multi-pass membrane protein</topology>
    </subcellularLocation>
</comment>
<evidence type="ECO:0000256" key="5">
    <source>
        <dbReference type="SAM" id="MobiDB-lite"/>
    </source>
</evidence>
<dbReference type="Proteomes" id="UP000319663">
    <property type="component" value="Unassembled WGS sequence"/>
</dbReference>
<feature type="transmembrane region" description="Helical" evidence="6">
    <location>
        <begin position="94"/>
        <end position="113"/>
    </location>
</feature>
<keyword evidence="8" id="KW-1185">Reference proteome</keyword>
<keyword evidence="4 6" id="KW-0472">Membrane</keyword>
<proteinExistence type="predicted"/>
<organism evidence="7 8">
    <name type="scientific">Monascus purpureus</name>
    <name type="common">Red mold</name>
    <name type="synonym">Monascus anka</name>
    <dbReference type="NCBI Taxonomy" id="5098"/>
    <lineage>
        <taxon>Eukaryota</taxon>
        <taxon>Fungi</taxon>
        <taxon>Dikarya</taxon>
        <taxon>Ascomycota</taxon>
        <taxon>Pezizomycotina</taxon>
        <taxon>Eurotiomycetes</taxon>
        <taxon>Eurotiomycetidae</taxon>
        <taxon>Eurotiales</taxon>
        <taxon>Aspergillaceae</taxon>
        <taxon>Monascus</taxon>
    </lineage>
</organism>
<keyword evidence="3 6" id="KW-1133">Transmembrane helix</keyword>
<keyword evidence="2 6" id="KW-0812">Transmembrane</keyword>
<feature type="region of interest" description="Disordered" evidence="5">
    <location>
        <begin position="1"/>
        <end position="40"/>
    </location>
</feature>
<evidence type="ECO:0000256" key="2">
    <source>
        <dbReference type="ARBA" id="ARBA00022692"/>
    </source>
</evidence>
<dbReference type="STRING" id="5098.A0A507R453"/>